<organism evidence="2 3">
    <name type="scientific">Streptomyces goshikiensis</name>
    <dbReference type="NCBI Taxonomy" id="1942"/>
    <lineage>
        <taxon>Bacteria</taxon>
        <taxon>Bacillati</taxon>
        <taxon>Actinomycetota</taxon>
        <taxon>Actinomycetes</taxon>
        <taxon>Kitasatosporales</taxon>
        <taxon>Streptomycetaceae</taxon>
        <taxon>Streptomyces</taxon>
    </lineage>
</organism>
<reference evidence="2" key="1">
    <citation type="submission" date="2022-10" db="EMBL/GenBank/DDBJ databases">
        <title>The complete genomes of actinobacterial strains from the NBC collection.</title>
        <authorList>
            <person name="Joergensen T.S."/>
            <person name="Alvarez Arevalo M."/>
            <person name="Sterndorff E.B."/>
            <person name="Faurdal D."/>
            <person name="Vuksanovic O."/>
            <person name="Mourched A.-S."/>
            <person name="Charusanti P."/>
            <person name="Shaw S."/>
            <person name="Blin K."/>
            <person name="Weber T."/>
        </authorList>
    </citation>
    <scope>NUCLEOTIDE SEQUENCE</scope>
    <source>
        <strain evidence="2">NBC_00283</strain>
    </source>
</reference>
<dbReference type="PROSITE" id="PS51819">
    <property type="entry name" value="VOC"/>
    <property type="match status" value="1"/>
</dbReference>
<dbReference type="InterPro" id="IPR004360">
    <property type="entry name" value="Glyas_Fos-R_dOase_dom"/>
</dbReference>
<dbReference type="Pfam" id="PF00903">
    <property type="entry name" value="Glyoxalase"/>
    <property type="match status" value="1"/>
</dbReference>
<evidence type="ECO:0000313" key="3">
    <source>
        <dbReference type="Proteomes" id="UP001432075"/>
    </source>
</evidence>
<evidence type="ECO:0000313" key="2">
    <source>
        <dbReference type="EMBL" id="WUO50456.1"/>
    </source>
</evidence>
<dbReference type="SUPFAM" id="SSF54593">
    <property type="entry name" value="Glyoxalase/Bleomycin resistance protein/Dihydroxybiphenyl dioxygenase"/>
    <property type="match status" value="1"/>
</dbReference>
<dbReference type="InterPro" id="IPR029068">
    <property type="entry name" value="Glyas_Bleomycin-R_OHBP_Dase"/>
</dbReference>
<sequence>MMLTMAIDSVVARQRVEDLDAAVPFYEKLTGSTATRFAFAGVNLASVGPFLLFAGPDEAVQRVAGVAATLAVSNLDTAVEEAEAGGAEIVMPIQPTPNGRRAVLRHPHGGVFEYVGP</sequence>
<dbReference type="InterPro" id="IPR037523">
    <property type="entry name" value="VOC_core"/>
</dbReference>
<proteinExistence type="predicted"/>
<dbReference type="Proteomes" id="UP001432075">
    <property type="component" value="Chromosome"/>
</dbReference>
<dbReference type="Gene3D" id="3.10.180.10">
    <property type="entry name" value="2,3-Dihydroxybiphenyl 1,2-Dioxygenase, domain 1"/>
    <property type="match status" value="1"/>
</dbReference>
<dbReference type="RefSeq" id="WP_234377463.1">
    <property type="nucleotide sequence ID" value="NZ_CP108057.1"/>
</dbReference>
<name>A0ABZ1RUS8_9ACTN</name>
<accession>A0ABZ1RUS8</accession>
<evidence type="ECO:0000259" key="1">
    <source>
        <dbReference type="PROSITE" id="PS51819"/>
    </source>
</evidence>
<gene>
    <name evidence="2" type="ORF">OHU17_34005</name>
</gene>
<protein>
    <submittedName>
        <fullName evidence="2">VOC family protein</fullName>
    </submittedName>
</protein>
<dbReference type="EMBL" id="CP108057">
    <property type="protein sequence ID" value="WUO50456.1"/>
    <property type="molecule type" value="Genomic_DNA"/>
</dbReference>
<keyword evidence="3" id="KW-1185">Reference proteome</keyword>
<feature type="domain" description="VOC" evidence="1">
    <location>
        <begin position="6"/>
        <end position="117"/>
    </location>
</feature>